<dbReference type="EMBL" id="CAJGYO010000016">
    <property type="protein sequence ID" value="CAD6273324.1"/>
    <property type="molecule type" value="Genomic_DNA"/>
</dbReference>
<name>A0A811RRR0_9POAL</name>
<dbReference type="PANTHER" id="PTHR33065:SF93">
    <property type="entry name" value="DUF6598 DOMAIN-CONTAINING PROTEIN"/>
    <property type="match status" value="1"/>
</dbReference>
<feature type="coiled-coil region" evidence="1">
    <location>
        <begin position="38"/>
        <end position="65"/>
    </location>
</feature>
<organism evidence="3 4">
    <name type="scientific">Miscanthus lutarioriparius</name>
    <dbReference type="NCBI Taxonomy" id="422564"/>
    <lineage>
        <taxon>Eukaryota</taxon>
        <taxon>Viridiplantae</taxon>
        <taxon>Streptophyta</taxon>
        <taxon>Embryophyta</taxon>
        <taxon>Tracheophyta</taxon>
        <taxon>Spermatophyta</taxon>
        <taxon>Magnoliopsida</taxon>
        <taxon>Liliopsida</taxon>
        <taxon>Poales</taxon>
        <taxon>Poaceae</taxon>
        <taxon>PACMAD clade</taxon>
        <taxon>Panicoideae</taxon>
        <taxon>Andropogonodae</taxon>
        <taxon>Andropogoneae</taxon>
        <taxon>Saccharinae</taxon>
        <taxon>Miscanthus</taxon>
    </lineage>
</organism>
<keyword evidence="4" id="KW-1185">Reference proteome</keyword>
<accession>A0A811RRR0</accession>
<dbReference type="Proteomes" id="UP000604825">
    <property type="component" value="Unassembled WGS sequence"/>
</dbReference>
<dbReference type="InterPro" id="IPR046533">
    <property type="entry name" value="DUF6598"/>
</dbReference>
<proteinExistence type="predicted"/>
<protein>
    <recommendedName>
        <fullName evidence="2">DUF6598 domain-containing protein</fullName>
    </recommendedName>
</protein>
<sequence length="407" mass="46017">MAVEAAVAWYEELREVERLEQSMHKQIGSISKKLMMVKDLSEAEVAKLKEERTFVQKEILRLDLEMPPRPDFSGMTEAERAATAERLRRDELTCALRLTQERDPRGRAMEAFARIVDFDPKQGGRYYNRYTLVDLTKFDLDEESSIGPMRYIDSPYKKESDFLWLCRAVNFLSVKIRCLDVGYPICVYGTIIVRDSVDVRCVYHFRRDSDNCQLINSEAESLILTGPKRGLALTGDIYVETDLKVKDDLVQDRELSKGLISIRSASTGPSVTGYTLQTKSLATRLSTVDVTYTVVDRALEGTIAVEVLQGGFHGKITAYTANMQYKLVLYDSKEADAMTVDDCGVLELMRPVVSVYVKDLLMIAAQTSDGKSERIVFTPRINARDERPLAVGATKLRVKLSWSVMNP</sequence>
<evidence type="ECO:0000256" key="1">
    <source>
        <dbReference type="SAM" id="Coils"/>
    </source>
</evidence>
<evidence type="ECO:0000313" key="3">
    <source>
        <dbReference type="EMBL" id="CAD6273324.1"/>
    </source>
</evidence>
<reference evidence="3" key="1">
    <citation type="submission" date="2020-10" db="EMBL/GenBank/DDBJ databases">
        <authorList>
            <person name="Han B."/>
            <person name="Lu T."/>
            <person name="Zhao Q."/>
            <person name="Huang X."/>
            <person name="Zhao Y."/>
        </authorList>
    </citation>
    <scope>NUCLEOTIDE SEQUENCE</scope>
</reference>
<feature type="domain" description="DUF6598" evidence="2">
    <location>
        <begin position="169"/>
        <end position="399"/>
    </location>
</feature>
<dbReference type="Pfam" id="PF20241">
    <property type="entry name" value="DUF6598"/>
    <property type="match status" value="1"/>
</dbReference>
<keyword evidence="1" id="KW-0175">Coiled coil</keyword>
<dbReference type="PANTHER" id="PTHR33065">
    <property type="entry name" value="OS07G0486400 PROTEIN"/>
    <property type="match status" value="1"/>
</dbReference>
<evidence type="ECO:0000259" key="2">
    <source>
        <dbReference type="Pfam" id="PF20241"/>
    </source>
</evidence>
<comment type="caution">
    <text evidence="3">The sequence shown here is derived from an EMBL/GenBank/DDBJ whole genome shotgun (WGS) entry which is preliminary data.</text>
</comment>
<gene>
    <name evidence="3" type="ORF">NCGR_LOCUS56590</name>
</gene>
<dbReference type="AlphaFoldDB" id="A0A811RRR0"/>
<evidence type="ECO:0000313" key="4">
    <source>
        <dbReference type="Proteomes" id="UP000604825"/>
    </source>
</evidence>
<dbReference type="OrthoDB" id="662959at2759"/>